<dbReference type="GO" id="GO:0016740">
    <property type="term" value="F:transferase activity"/>
    <property type="evidence" value="ECO:0007669"/>
    <property type="project" value="UniProtKB-KW"/>
</dbReference>
<reference evidence="2" key="1">
    <citation type="journal article" date="2012" name="PLoS ONE">
        <title>Gene sets for utilization of primary and secondary nutrition supplies in the distal gut of endangered iberian lynx.</title>
        <authorList>
            <person name="Alcaide M."/>
            <person name="Messina E."/>
            <person name="Richter M."/>
            <person name="Bargiela R."/>
            <person name="Peplies J."/>
            <person name="Huws S.A."/>
            <person name="Newbold C.J."/>
            <person name="Golyshin P.N."/>
            <person name="Simon M.A."/>
            <person name="Lopez G."/>
            <person name="Yakimov M.M."/>
            <person name="Ferrer M."/>
        </authorList>
    </citation>
    <scope>NUCLEOTIDE SEQUENCE</scope>
</reference>
<dbReference type="AlphaFoldDB" id="J9CE58"/>
<comment type="caution">
    <text evidence="2">The sequence shown here is derived from an EMBL/GenBank/DDBJ whole genome shotgun (WGS) entry which is preliminary data.</text>
</comment>
<evidence type="ECO:0000313" key="2">
    <source>
        <dbReference type="EMBL" id="EJW98270.1"/>
    </source>
</evidence>
<protein>
    <submittedName>
        <fullName evidence="2">Glycosyl transferase, family 2</fullName>
    </submittedName>
</protein>
<name>J9CE58_9ZZZZ</name>
<feature type="domain" description="Glycosyltransferase 2-like" evidence="1">
    <location>
        <begin position="4"/>
        <end position="118"/>
    </location>
</feature>
<dbReference type="InterPro" id="IPR001173">
    <property type="entry name" value="Glyco_trans_2-like"/>
</dbReference>
<proteinExistence type="predicted"/>
<gene>
    <name evidence="2" type="ORF">EVA_13626</name>
</gene>
<dbReference type="InterPro" id="IPR029044">
    <property type="entry name" value="Nucleotide-diphossugar_trans"/>
</dbReference>
<sequence length="242" mass="27157">MGLFFDSDDELSPDYFSEVQNFLRVHPDLDLVASATTMVFADGTEVARKVMGTASAADQILSSQLATQGMFLRTAFLREVGGWNESLLLWDDWELAFRLLHRGARTAWLPGRAWHRIYQHGDSITGTDFTSRHEQILRAFAAVSQSFTSTDTSLALALAFRQVLIAGKLYNEGSYVLSKFYYHQALNGQSHSESSSVTPTASLSGWHPSFLASLLLRCLYRYTCWGGRGGWYLAIRLTHWLA</sequence>
<keyword evidence="2" id="KW-0808">Transferase</keyword>
<accession>J9CE58</accession>
<evidence type="ECO:0000259" key="1">
    <source>
        <dbReference type="Pfam" id="PF13632"/>
    </source>
</evidence>
<dbReference type="Gene3D" id="3.90.550.10">
    <property type="entry name" value="Spore Coat Polysaccharide Biosynthesis Protein SpsA, Chain A"/>
    <property type="match status" value="1"/>
</dbReference>
<dbReference type="Pfam" id="PF13632">
    <property type="entry name" value="Glyco_trans_2_3"/>
    <property type="match status" value="1"/>
</dbReference>
<dbReference type="SUPFAM" id="SSF53448">
    <property type="entry name" value="Nucleotide-diphospho-sugar transferases"/>
    <property type="match status" value="1"/>
</dbReference>
<dbReference type="EMBL" id="AMCI01004344">
    <property type="protein sequence ID" value="EJW98270.1"/>
    <property type="molecule type" value="Genomic_DNA"/>
</dbReference>
<organism evidence="2">
    <name type="scientific">gut metagenome</name>
    <dbReference type="NCBI Taxonomy" id="749906"/>
    <lineage>
        <taxon>unclassified sequences</taxon>
        <taxon>metagenomes</taxon>
        <taxon>organismal metagenomes</taxon>
    </lineage>
</organism>